<evidence type="ECO:0000256" key="1">
    <source>
        <dbReference type="SAM" id="MobiDB-lite"/>
    </source>
</evidence>
<evidence type="ECO:0000313" key="3">
    <source>
        <dbReference type="Proteomes" id="UP001501563"/>
    </source>
</evidence>
<feature type="region of interest" description="Disordered" evidence="1">
    <location>
        <begin position="1"/>
        <end position="23"/>
    </location>
</feature>
<name>A0ABP7LGF4_9ACTN</name>
<gene>
    <name evidence="2" type="ORF">GCM10022207_81550</name>
</gene>
<protein>
    <submittedName>
        <fullName evidence="2">Uncharacterized protein</fullName>
    </submittedName>
</protein>
<dbReference type="Proteomes" id="UP001501563">
    <property type="component" value="Unassembled WGS sequence"/>
</dbReference>
<proteinExistence type="predicted"/>
<dbReference type="EMBL" id="BAAAZA010000045">
    <property type="protein sequence ID" value="GAA3900507.1"/>
    <property type="molecule type" value="Genomic_DNA"/>
</dbReference>
<organism evidence="2 3">
    <name type="scientific">Streptomyces lannensis</name>
    <dbReference type="NCBI Taxonomy" id="766498"/>
    <lineage>
        <taxon>Bacteria</taxon>
        <taxon>Bacillati</taxon>
        <taxon>Actinomycetota</taxon>
        <taxon>Actinomycetes</taxon>
        <taxon>Kitasatosporales</taxon>
        <taxon>Streptomycetaceae</taxon>
        <taxon>Streptomyces</taxon>
    </lineage>
</organism>
<feature type="region of interest" description="Disordered" evidence="1">
    <location>
        <begin position="35"/>
        <end position="76"/>
    </location>
</feature>
<evidence type="ECO:0000313" key="2">
    <source>
        <dbReference type="EMBL" id="GAA3900507.1"/>
    </source>
</evidence>
<accession>A0ABP7LGF4</accession>
<reference evidence="3" key="1">
    <citation type="journal article" date="2019" name="Int. J. Syst. Evol. Microbiol.">
        <title>The Global Catalogue of Microorganisms (GCM) 10K type strain sequencing project: providing services to taxonomists for standard genome sequencing and annotation.</title>
        <authorList>
            <consortium name="The Broad Institute Genomics Platform"/>
            <consortium name="The Broad Institute Genome Sequencing Center for Infectious Disease"/>
            <person name="Wu L."/>
            <person name="Ma J."/>
        </authorList>
    </citation>
    <scope>NUCLEOTIDE SEQUENCE [LARGE SCALE GENOMIC DNA]</scope>
    <source>
        <strain evidence="3">JCM 16578</strain>
    </source>
</reference>
<feature type="compositionally biased region" description="Polar residues" evidence="1">
    <location>
        <begin position="38"/>
        <end position="57"/>
    </location>
</feature>
<sequence length="116" mass="12154">MIYSAVCRPRPAPSQPDTRPTAEGVCERRLEAARAVQQGEQASAVGPSTPSGKTDVSSMGRGPKPGRVRASTASRIRGGRNVMRDAVFNGFSTGWVTAGLSVTGATLLSMGELEFM</sequence>
<comment type="caution">
    <text evidence="2">The sequence shown here is derived from an EMBL/GenBank/DDBJ whole genome shotgun (WGS) entry which is preliminary data.</text>
</comment>
<keyword evidence="3" id="KW-1185">Reference proteome</keyword>